<keyword evidence="3" id="KW-1185">Reference proteome</keyword>
<organism evidence="2 3">
    <name type="scientific">Porites lobata</name>
    <dbReference type="NCBI Taxonomy" id="104759"/>
    <lineage>
        <taxon>Eukaryota</taxon>
        <taxon>Metazoa</taxon>
        <taxon>Cnidaria</taxon>
        <taxon>Anthozoa</taxon>
        <taxon>Hexacorallia</taxon>
        <taxon>Scleractinia</taxon>
        <taxon>Fungiina</taxon>
        <taxon>Poritidae</taxon>
        <taxon>Porites</taxon>
    </lineage>
</organism>
<accession>A0ABN8QWG8</accession>
<gene>
    <name evidence="2" type="ORF">PLOB_00011037</name>
</gene>
<dbReference type="PANTHER" id="PTHR34239:SF2">
    <property type="entry name" value="TRANSPOSABLE ELEMENT P TRANSPOSASE_THAP9 CONSERVED DOMAIN-CONTAINING PROTEIN"/>
    <property type="match status" value="1"/>
</dbReference>
<evidence type="ECO:0000256" key="1">
    <source>
        <dbReference type="SAM" id="MobiDB-lite"/>
    </source>
</evidence>
<dbReference type="EMBL" id="CALNXK010000159">
    <property type="protein sequence ID" value="CAH3170891.1"/>
    <property type="molecule type" value="Genomic_DNA"/>
</dbReference>
<feature type="compositionally biased region" description="Basic and acidic residues" evidence="1">
    <location>
        <begin position="59"/>
        <end position="72"/>
    </location>
</feature>
<reference evidence="2 3" key="1">
    <citation type="submission" date="2022-05" db="EMBL/GenBank/DDBJ databases">
        <authorList>
            <consortium name="Genoscope - CEA"/>
            <person name="William W."/>
        </authorList>
    </citation>
    <scope>NUCLEOTIDE SEQUENCE [LARGE SCALE GENOMIC DNA]</scope>
</reference>
<sequence length="237" mass="26520">MAAENISERDPLSPAEEDNLLSEENESANPSHQGTDKVLANVLSAMTQMSSTMLSMENAMKRLADAPEDHATPPKRRRQPPAPSTMSESGDSDPEQSDSEALNFPPNGDPPKRDSSVTEDALLNEIAQDFESDEQTDPKVAQKLADIVNKRWGSKLEEAKLKEKLAKYNRPDNCEKLTVPKVNPEIWNKLKHGTKSADLRLANMQKVLVKVGRKRGRSYWPHNNFYKPRETAKKSSQ</sequence>
<feature type="region of interest" description="Disordered" evidence="1">
    <location>
        <begin position="1"/>
        <end position="139"/>
    </location>
</feature>
<feature type="compositionally biased region" description="Basic and acidic residues" evidence="1">
    <location>
        <begin position="1"/>
        <end position="11"/>
    </location>
</feature>
<protein>
    <submittedName>
        <fullName evidence="2">Uncharacterized protein</fullName>
    </submittedName>
</protein>
<evidence type="ECO:0000313" key="3">
    <source>
        <dbReference type="Proteomes" id="UP001159405"/>
    </source>
</evidence>
<feature type="compositionally biased region" description="Polar residues" evidence="1">
    <location>
        <begin position="44"/>
        <end position="55"/>
    </location>
</feature>
<dbReference type="PANTHER" id="PTHR34239">
    <property type="entry name" value="APPLE DOMAIN-CONTAINING PROTEIN"/>
    <property type="match status" value="1"/>
</dbReference>
<feature type="compositionally biased region" description="Acidic residues" evidence="1">
    <location>
        <begin position="15"/>
        <end position="26"/>
    </location>
</feature>
<name>A0ABN8QWG8_9CNID</name>
<evidence type="ECO:0000313" key="2">
    <source>
        <dbReference type="EMBL" id="CAH3170891.1"/>
    </source>
</evidence>
<dbReference type="Proteomes" id="UP001159405">
    <property type="component" value="Unassembled WGS sequence"/>
</dbReference>
<comment type="caution">
    <text evidence="2">The sequence shown here is derived from an EMBL/GenBank/DDBJ whole genome shotgun (WGS) entry which is preliminary data.</text>
</comment>
<proteinExistence type="predicted"/>